<comment type="caution">
    <text evidence="2">The sequence shown here is derived from an EMBL/GenBank/DDBJ whole genome shotgun (WGS) entry which is preliminary data.</text>
</comment>
<keyword evidence="1" id="KW-1133">Transmembrane helix</keyword>
<dbReference type="AlphaFoldDB" id="A0A7J0GEA6"/>
<keyword evidence="1" id="KW-0812">Transmembrane</keyword>
<gene>
    <name evidence="2" type="ORF">Acr_20g0009270</name>
</gene>
<evidence type="ECO:0000313" key="2">
    <source>
        <dbReference type="EMBL" id="GFZ09119.1"/>
    </source>
</evidence>
<dbReference type="OrthoDB" id="19261at2759"/>
<evidence type="ECO:0000313" key="3">
    <source>
        <dbReference type="Proteomes" id="UP000585474"/>
    </source>
</evidence>
<proteinExistence type="predicted"/>
<accession>A0A7J0GEA6</accession>
<dbReference type="EMBL" id="BJWL01000020">
    <property type="protein sequence ID" value="GFZ09119.1"/>
    <property type="molecule type" value="Genomic_DNA"/>
</dbReference>
<dbReference type="Proteomes" id="UP000585474">
    <property type="component" value="Unassembled WGS sequence"/>
</dbReference>
<protein>
    <submittedName>
        <fullName evidence="2">Putative plant snare 12</fullName>
    </submittedName>
</protein>
<sequence length="107" mass="11900">MSNQELVNAGMKTVDETDQAIERLSKWVKLLMSLIQFSSLSRKLPSLSRRFGRQVATDKCIMLFLFLIVCGVIAIIIVKIVNPNNKSIRDIPGSAPPAPPQQEDCCI</sequence>
<name>A0A7J0GEA6_9ERIC</name>
<feature type="transmembrane region" description="Helical" evidence="1">
    <location>
        <begin position="61"/>
        <end position="81"/>
    </location>
</feature>
<reference evidence="2 3" key="1">
    <citation type="submission" date="2019-07" db="EMBL/GenBank/DDBJ databases">
        <title>De Novo Assembly of kiwifruit Actinidia rufa.</title>
        <authorList>
            <person name="Sugita-Konishi S."/>
            <person name="Sato K."/>
            <person name="Mori E."/>
            <person name="Abe Y."/>
            <person name="Kisaki G."/>
            <person name="Hamano K."/>
            <person name="Suezawa K."/>
            <person name="Otani M."/>
            <person name="Fukuda T."/>
            <person name="Manabe T."/>
            <person name="Gomi K."/>
            <person name="Tabuchi M."/>
            <person name="Akimitsu K."/>
            <person name="Kataoka I."/>
        </authorList>
    </citation>
    <scope>NUCLEOTIDE SEQUENCE [LARGE SCALE GENOMIC DNA]</scope>
    <source>
        <strain evidence="3">cv. Fuchu</strain>
    </source>
</reference>
<evidence type="ECO:0000256" key="1">
    <source>
        <dbReference type="SAM" id="Phobius"/>
    </source>
</evidence>
<keyword evidence="3" id="KW-1185">Reference proteome</keyword>
<keyword evidence="1" id="KW-0472">Membrane</keyword>
<organism evidence="2 3">
    <name type="scientific">Actinidia rufa</name>
    <dbReference type="NCBI Taxonomy" id="165716"/>
    <lineage>
        <taxon>Eukaryota</taxon>
        <taxon>Viridiplantae</taxon>
        <taxon>Streptophyta</taxon>
        <taxon>Embryophyta</taxon>
        <taxon>Tracheophyta</taxon>
        <taxon>Spermatophyta</taxon>
        <taxon>Magnoliopsida</taxon>
        <taxon>eudicotyledons</taxon>
        <taxon>Gunneridae</taxon>
        <taxon>Pentapetalae</taxon>
        <taxon>asterids</taxon>
        <taxon>Ericales</taxon>
        <taxon>Actinidiaceae</taxon>
        <taxon>Actinidia</taxon>
    </lineage>
</organism>